<sequence length="209" mass="23814">MARLRNPPPPTAGAKKRPAPTAVVPRKKVPKTPSTTVVSTTSLWRARGILDESARHYRIDWEGVDPATGKRWAPTWEPKRNANAALIQHWKQKLKLKNKKRGGTREYSSVEESEDVEDNDNEDDDADVFPAKGIVDERKRQYLVTWEKEKKTGKVIKNSWVSKGFVSEDLVEAWNKLKEAKKLEKYKKLATYVLLDALLLPLLTLISSQ</sequence>
<feature type="region of interest" description="Disordered" evidence="1">
    <location>
        <begin position="97"/>
        <end position="126"/>
    </location>
</feature>
<protein>
    <submittedName>
        <fullName evidence="2">Chromo domain-like protein</fullName>
    </submittedName>
</protein>
<dbReference type="AlphaFoldDB" id="K2RXX2"/>
<reference evidence="2 3" key="1">
    <citation type="journal article" date="2012" name="BMC Genomics">
        <title>Tools to kill: Genome of one of the most destructive plant pathogenic fungi Macrophomina phaseolina.</title>
        <authorList>
            <person name="Islam M.S."/>
            <person name="Haque M.S."/>
            <person name="Islam M.M."/>
            <person name="Emdad E.M."/>
            <person name="Halim A."/>
            <person name="Hossen Q.M.M."/>
            <person name="Hossain M.Z."/>
            <person name="Ahmed B."/>
            <person name="Rahim S."/>
            <person name="Rahman M.S."/>
            <person name="Alam M.M."/>
            <person name="Hou S."/>
            <person name="Wan X."/>
            <person name="Saito J.A."/>
            <person name="Alam M."/>
        </authorList>
    </citation>
    <scope>NUCLEOTIDE SEQUENCE [LARGE SCALE GENOMIC DNA]</scope>
    <source>
        <strain evidence="2 3">MS6</strain>
    </source>
</reference>
<evidence type="ECO:0000313" key="3">
    <source>
        <dbReference type="Proteomes" id="UP000007129"/>
    </source>
</evidence>
<dbReference type="OrthoDB" id="3946581at2759"/>
<dbReference type="STRING" id="1126212.K2RXX2"/>
<comment type="caution">
    <text evidence="2">The sequence shown here is derived from an EMBL/GenBank/DDBJ whole genome shotgun (WGS) entry which is preliminary data.</text>
</comment>
<feature type="region of interest" description="Disordered" evidence="1">
    <location>
        <begin position="1"/>
        <end position="36"/>
    </location>
</feature>
<evidence type="ECO:0000313" key="2">
    <source>
        <dbReference type="EMBL" id="EKG09315.1"/>
    </source>
</evidence>
<proteinExistence type="predicted"/>
<dbReference type="EMBL" id="AHHD01000709">
    <property type="protein sequence ID" value="EKG09315.1"/>
    <property type="molecule type" value="Genomic_DNA"/>
</dbReference>
<dbReference type="VEuPathDB" id="FungiDB:MPH_13671"/>
<evidence type="ECO:0000256" key="1">
    <source>
        <dbReference type="SAM" id="MobiDB-lite"/>
    </source>
</evidence>
<feature type="compositionally biased region" description="Acidic residues" evidence="1">
    <location>
        <begin position="109"/>
        <end position="126"/>
    </location>
</feature>
<dbReference type="Gene3D" id="2.40.50.40">
    <property type="match status" value="2"/>
</dbReference>
<dbReference type="Proteomes" id="UP000007129">
    <property type="component" value="Unassembled WGS sequence"/>
</dbReference>
<dbReference type="InParanoid" id="K2RXX2"/>
<name>K2RXX2_MACPH</name>
<gene>
    <name evidence="2" type="ORF">MPH_13671</name>
</gene>
<accession>K2RXX2</accession>
<dbReference type="HOGENOM" id="CLU_1315603_0_0_1"/>
<feature type="compositionally biased region" description="Pro residues" evidence="1">
    <location>
        <begin position="1"/>
        <end position="11"/>
    </location>
</feature>
<organism evidence="2 3">
    <name type="scientific">Macrophomina phaseolina (strain MS6)</name>
    <name type="common">Charcoal rot fungus</name>
    <dbReference type="NCBI Taxonomy" id="1126212"/>
    <lineage>
        <taxon>Eukaryota</taxon>
        <taxon>Fungi</taxon>
        <taxon>Dikarya</taxon>
        <taxon>Ascomycota</taxon>
        <taxon>Pezizomycotina</taxon>
        <taxon>Dothideomycetes</taxon>
        <taxon>Dothideomycetes incertae sedis</taxon>
        <taxon>Botryosphaeriales</taxon>
        <taxon>Botryosphaeriaceae</taxon>
        <taxon>Macrophomina</taxon>
    </lineage>
</organism>